<evidence type="ECO:0000256" key="10">
    <source>
        <dbReference type="ARBA" id="ARBA00023180"/>
    </source>
</evidence>
<reference evidence="15 16" key="2">
    <citation type="journal article" date="2018" name="Elife">
        <title>Firefly genomes illuminate parallel origins of bioluminescence in beetles.</title>
        <authorList>
            <person name="Fallon T.R."/>
            <person name="Lower S.E."/>
            <person name="Chang C.H."/>
            <person name="Bessho-Uehara M."/>
            <person name="Martin G.J."/>
            <person name="Bewick A.J."/>
            <person name="Behringer M."/>
            <person name="Debat H.J."/>
            <person name="Wong I."/>
            <person name="Day J.C."/>
            <person name="Suvorov A."/>
            <person name="Silva C.J."/>
            <person name="Stanger-Hall K.F."/>
            <person name="Hall D.W."/>
            <person name="Schmitz R.J."/>
            <person name="Nelson D.R."/>
            <person name="Lewis S.M."/>
            <person name="Shigenobu S."/>
            <person name="Bybee S.M."/>
            <person name="Larracuente A.M."/>
            <person name="Oba Y."/>
            <person name="Weng J.K."/>
        </authorList>
    </citation>
    <scope>NUCLEOTIDE SEQUENCE [LARGE SCALE GENOMIC DNA]</scope>
    <source>
        <strain evidence="15">1611_PpyrPB1</strain>
        <tissue evidence="15">Whole body</tissue>
    </source>
</reference>
<dbReference type="Proteomes" id="UP000327044">
    <property type="component" value="Unassembled WGS sequence"/>
</dbReference>
<dbReference type="FunFam" id="3.40.50.11660:FF:000002">
    <property type="entry name" value="Alpha-(1,3)-fucosyltransferase"/>
    <property type="match status" value="1"/>
</dbReference>
<evidence type="ECO:0000313" key="16">
    <source>
        <dbReference type="Proteomes" id="UP000327044"/>
    </source>
</evidence>
<dbReference type="EMBL" id="VVIM01000005">
    <property type="protein sequence ID" value="KAB0799342.1"/>
    <property type="molecule type" value="Genomic_DNA"/>
</dbReference>
<keyword evidence="4 11" id="KW-0328">Glycosyltransferase</keyword>
<keyword evidence="8 11" id="KW-1133">Transmembrane helix</keyword>
<dbReference type="InterPro" id="IPR055270">
    <property type="entry name" value="Glyco_tran_10_C"/>
</dbReference>
<accession>A0A1Y1L758</accession>
<keyword evidence="16" id="KW-1185">Reference proteome</keyword>
<dbReference type="InterPro" id="IPR038577">
    <property type="entry name" value="GT10-like_C_sf"/>
</dbReference>
<dbReference type="PANTHER" id="PTHR11929">
    <property type="entry name" value="ALPHA- 1,3 -FUCOSYLTRANSFERASE"/>
    <property type="match status" value="1"/>
</dbReference>
<evidence type="ECO:0000256" key="7">
    <source>
        <dbReference type="ARBA" id="ARBA00022968"/>
    </source>
</evidence>
<name>A0A1Y1L758_PHOPY</name>
<dbReference type="AlphaFoldDB" id="A0A1Y1L758"/>
<dbReference type="UniPathway" id="UPA00378"/>
<sequence>MVIFRQILRVRLKYILIAVIVCGTMSLFKIQKFTYTPRNTENYPILIWWTPFIFENKKLISCEDRYTCVVTKNRSLEFDVAAYLFYGSNFKEDDLPLPKKNIPWAIFHEESPKNLPFFLYEEGQHLFNITSTFSRDSSLPLVLQYLEDLQLITDTTYYVNLKQKNKLLKQISPVLYIQSDCETPIERDLYVSELMKYIAVDSYGSCLNNKRLPEQHSVNKILTNLYDEDFMKFVAQYKFTIAIENSICNDYVTEKLWRPLIAGSIPIYWGSPTVTDWLPNNQSAILIEDYKNASHLADYIKSVNTNDKLYDSYMEHKLSGRVENQLLKDKLKGGSYGIMNNKYFPVPAFECFVCKSMYERYSSNNNRNRSVYKCEQPKSRDTKRENWWISHWKYGQCQAKALSYLIETLNVSNYTKEVFDKQIEFYLSNGYC</sequence>
<dbReference type="InterPro" id="IPR001503">
    <property type="entry name" value="Glyco_trans_10"/>
</dbReference>
<dbReference type="PANTHER" id="PTHR11929:SF194">
    <property type="entry name" value="ALPHA-(1,3)-FUCOSYLTRANSFERASE 10"/>
    <property type="match status" value="1"/>
</dbReference>
<evidence type="ECO:0000259" key="13">
    <source>
        <dbReference type="Pfam" id="PF17039"/>
    </source>
</evidence>
<comment type="similarity">
    <text evidence="3 11">Belongs to the glycosyltransferase 10 family.</text>
</comment>
<evidence type="ECO:0000256" key="11">
    <source>
        <dbReference type="RuleBase" id="RU003832"/>
    </source>
</evidence>
<evidence type="ECO:0000256" key="5">
    <source>
        <dbReference type="ARBA" id="ARBA00022679"/>
    </source>
</evidence>
<feature type="domain" description="Fucosyltransferase N-terminal" evidence="13">
    <location>
        <begin position="44"/>
        <end position="140"/>
    </location>
</feature>
<dbReference type="Pfam" id="PF00852">
    <property type="entry name" value="Glyco_transf_10"/>
    <property type="match status" value="1"/>
</dbReference>
<dbReference type="OrthoDB" id="9993460at2759"/>
<reference evidence="15" key="3">
    <citation type="submission" date="2019-08" db="EMBL/GenBank/DDBJ databases">
        <authorList>
            <consortium name="Photinus pyralis genome working group"/>
            <person name="Fallon T.R."/>
            <person name="Sander Lower S.E."/>
            <person name="Weng J.-K."/>
        </authorList>
    </citation>
    <scope>NUCLEOTIDE SEQUENCE</scope>
    <source>
        <strain evidence="15">1611_PpyrPB1</strain>
        <tissue evidence="15">Whole body</tissue>
    </source>
</reference>
<dbReference type="EC" id="2.4.1.-" evidence="11"/>
<feature type="domain" description="Fucosyltransferase C-terminal" evidence="12">
    <location>
        <begin position="173"/>
        <end position="325"/>
    </location>
</feature>
<evidence type="ECO:0000256" key="8">
    <source>
        <dbReference type="ARBA" id="ARBA00022989"/>
    </source>
</evidence>
<organism evidence="14">
    <name type="scientific">Photinus pyralis</name>
    <name type="common">Common eastern firefly</name>
    <name type="synonym">Lampyris pyralis</name>
    <dbReference type="NCBI Taxonomy" id="7054"/>
    <lineage>
        <taxon>Eukaryota</taxon>
        <taxon>Metazoa</taxon>
        <taxon>Ecdysozoa</taxon>
        <taxon>Arthropoda</taxon>
        <taxon>Hexapoda</taxon>
        <taxon>Insecta</taxon>
        <taxon>Pterygota</taxon>
        <taxon>Neoptera</taxon>
        <taxon>Endopterygota</taxon>
        <taxon>Coleoptera</taxon>
        <taxon>Polyphaga</taxon>
        <taxon>Elateriformia</taxon>
        <taxon>Elateroidea</taxon>
        <taxon>Lampyridae</taxon>
        <taxon>Lampyrinae</taxon>
        <taxon>Photinus</taxon>
    </lineage>
</organism>
<feature type="transmembrane region" description="Helical" evidence="11">
    <location>
        <begin position="12"/>
        <end position="30"/>
    </location>
</feature>
<dbReference type="InterPro" id="IPR031481">
    <property type="entry name" value="Glyco_tran_10_N"/>
</dbReference>
<protein>
    <recommendedName>
        <fullName evidence="11">Fucosyltransferase</fullName>
        <ecNumber evidence="11">2.4.1.-</ecNumber>
    </recommendedName>
</protein>
<evidence type="ECO:0000256" key="9">
    <source>
        <dbReference type="ARBA" id="ARBA00023136"/>
    </source>
</evidence>
<proteinExistence type="inferred from homology"/>
<keyword evidence="9 11" id="KW-0472">Membrane</keyword>
<dbReference type="GO" id="GO:0046920">
    <property type="term" value="F:alpha-(1-&gt;3)-fucosyltransferase activity"/>
    <property type="evidence" value="ECO:0007669"/>
    <property type="project" value="TreeGrafter"/>
</dbReference>
<keyword evidence="10" id="KW-0325">Glycoprotein</keyword>
<gene>
    <name evidence="15" type="ORF">PPYR_07222</name>
</gene>
<dbReference type="Gene3D" id="3.40.50.11660">
    <property type="entry name" value="Glycosyl transferase family 10, C-terminal domain"/>
    <property type="match status" value="1"/>
</dbReference>
<dbReference type="Pfam" id="PF17039">
    <property type="entry name" value="Glyco_tran_10_N"/>
    <property type="match status" value="1"/>
</dbReference>
<comment type="pathway">
    <text evidence="2">Protein modification; protein glycosylation.</text>
</comment>
<comment type="subcellular location">
    <subcellularLocation>
        <location evidence="1 11">Golgi apparatus</location>
        <location evidence="1 11">Golgi stack membrane</location>
        <topology evidence="1 11">Single-pass type II membrane protein</topology>
    </subcellularLocation>
</comment>
<keyword evidence="7" id="KW-0735">Signal-anchor</keyword>
<evidence type="ECO:0000256" key="3">
    <source>
        <dbReference type="ARBA" id="ARBA00008919"/>
    </source>
</evidence>
<evidence type="ECO:0000256" key="4">
    <source>
        <dbReference type="ARBA" id="ARBA00022676"/>
    </source>
</evidence>
<dbReference type="GO" id="GO:0032580">
    <property type="term" value="C:Golgi cisterna membrane"/>
    <property type="evidence" value="ECO:0007669"/>
    <property type="project" value="UniProtKB-SubCell"/>
</dbReference>
<evidence type="ECO:0000256" key="2">
    <source>
        <dbReference type="ARBA" id="ARBA00004922"/>
    </source>
</evidence>
<evidence type="ECO:0000256" key="6">
    <source>
        <dbReference type="ARBA" id="ARBA00022692"/>
    </source>
</evidence>
<reference evidence="14" key="1">
    <citation type="journal article" date="2016" name="Sci. Rep.">
        <title>Molecular characterization of firefly nuptial gifts: a multi-omics approach sheds light on postcopulatory sexual selection.</title>
        <authorList>
            <person name="Al-Wathiqui N."/>
            <person name="Fallon T.R."/>
            <person name="South A."/>
            <person name="Weng J.K."/>
            <person name="Lewis S.M."/>
        </authorList>
    </citation>
    <scope>NUCLEOTIDE SEQUENCE</scope>
</reference>
<dbReference type="SUPFAM" id="SSF53756">
    <property type="entry name" value="UDP-Glycosyltransferase/glycogen phosphorylase"/>
    <property type="match status" value="1"/>
</dbReference>
<evidence type="ECO:0000313" key="15">
    <source>
        <dbReference type="EMBL" id="KAB0799342.1"/>
    </source>
</evidence>
<dbReference type="InParanoid" id="A0A1Y1L758"/>
<evidence type="ECO:0000256" key="1">
    <source>
        <dbReference type="ARBA" id="ARBA00004447"/>
    </source>
</evidence>
<keyword evidence="5 11" id="KW-0808">Transferase</keyword>
<keyword evidence="6 11" id="KW-0812">Transmembrane</keyword>
<evidence type="ECO:0000313" key="14">
    <source>
        <dbReference type="EMBL" id="JAV67416.1"/>
    </source>
</evidence>
<keyword evidence="11" id="KW-0333">Golgi apparatus</keyword>
<evidence type="ECO:0000259" key="12">
    <source>
        <dbReference type="Pfam" id="PF00852"/>
    </source>
</evidence>
<dbReference type="EMBL" id="GEZM01067803">
    <property type="protein sequence ID" value="JAV67416.1"/>
    <property type="molecule type" value="Transcribed_RNA"/>
</dbReference>
<dbReference type="FunCoup" id="A0A1Y1L758">
    <property type="interactions" value="547"/>
</dbReference>